<dbReference type="EMBL" id="FSRC01000002">
    <property type="protein sequence ID" value="SIO07353.1"/>
    <property type="molecule type" value="Genomic_DNA"/>
</dbReference>
<keyword evidence="2" id="KW-1185">Reference proteome</keyword>
<reference evidence="2" key="1">
    <citation type="submission" date="2016-11" db="EMBL/GenBank/DDBJ databases">
        <authorList>
            <person name="Varghese N."/>
            <person name="Submissions S."/>
        </authorList>
    </citation>
    <scope>NUCLEOTIDE SEQUENCE [LARGE SCALE GENOMIC DNA]</scope>
    <source>
        <strain evidence="2">DSM 15292</strain>
    </source>
</reference>
<sequence length="257" mass="30483">MPINEDHPIMNPPDKDVTLWRYMDIPSFMALLTNQELTFVRGDLFEDKYEGVLPKKTSALIDESTRREIKDGKLDKRYWNFSQILNNDNKNIYLSCWTKENHEMVHMWKIYSKENGIAIKTSYEKLKRAIETKEDVYPTVINYIDFDKDIVDWKSNGLTAFTIKRNEYKSEKEFRLIISYPRELEDQLSQLKTHEEISPARRQLYLKTPVIKCKVNADELISNIQVSPYAPDWYLGLIKDIIKKYNLKIDSIKQSEL</sequence>
<proteinExistence type="predicted"/>
<accession>A0A1N6GIK0</accession>
<dbReference type="STRING" id="226505.SAMN05444394_3280"/>
<organism evidence="1 2">
    <name type="scientific">Algoriphagus halophilus</name>
    <dbReference type="NCBI Taxonomy" id="226505"/>
    <lineage>
        <taxon>Bacteria</taxon>
        <taxon>Pseudomonadati</taxon>
        <taxon>Bacteroidota</taxon>
        <taxon>Cytophagia</taxon>
        <taxon>Cytophagales</taxon>
        <taxon>Cyclobacteriaceae</taxon>
        <taxon>Algoriphagus</taxon>
    </lineage>
</organism>
<name>A0A1N6GIK0_9BACT</name>
<dbReference type="OrthoDB" id="8548541at2"/>
<gene>
    <name evidence="1" type="ORF">SAMN05444394_3280</name>
</gene>
<dbReference type="AlphaFoldDB" id="A0A1N6GIK0"/>
<dbReference type="RefSeq" id="WP_074226031.1">
    <property type="nucleotide sequence ID" value="NZ_FSRC01000002.1"/>
</dbReference>
<protein>
    <recommendedName>
        <fullName evidence="3">DUF2971 domain-containing protein</fullName>
    </recommendedName>
</protein>
<evidence type="ECO:0000313" key="2">
    <source>
        <dbReference type="Proteomes" id="UP000185221"/>
    </source>
</evidence>
<evidence type="ECO:0008006" key="3">
    <source>
        <dbReference type="Google" id="ProtNLM"/>
    </source>
</evidence>
<dbReference type="Proteomes" id="UP000185221">
    <property type="component" value="Unassembled WGS sequence"/>
</dbReference>
<evidence type="ECO:0000313" key="1">
    <source>
        <dbReference type="EMBL" id="SIO07353.1"/>
    </source>
</evidence>